<reference evidence="3" key="1">
    <citation type="submission" date="2020-10" db="EMBL/GenBank/DDBJ databases">
        <title>Paenihalocynthiibacter styelae gen. nov., sp. nov., isolated from stalked sea squirt Styela clava.</title>
        <authorList>
            <person name="Kim Y.-O."/>
            <person name="Yoon J.-H."/>
        </authorList>
    </citation>
    <scope>NUCLEOTIDE SEQUENCE</scope>
    <source>
        <strain evidence="3">MYP1-1</strain>
    </source>
</reference>
<dbReference type="InterPro" id="IPR009683">
    <property type="entry name" value="Extensin-like_C"/>
</dbReference>
<evidence type="ECO:0000259" key="2">
    <source>
        <dbReference type="Pfam" id="PF06904"/>
    </source>
</evidence>
<feature type="compositionally biased region" description="Basic and acidic residues" evidence="1">
    <location>
        <begin position="131"/>
        <end position="141"/>
    </location>
</feature>
<evidence type="ECO:0000256" key="1">
    <source>
        <dbReference type="SAM" id="MobiDB-lite"/>
    </source>
</evidence>
<evidence type="ECO:0000313" key="4">
    <source>
        <dbReference type="Proteomes" id="UP000640583"/>
    </source>
</evidence>
<dbReference type="Pfam" id="PF06904">
    <property type="entry name" value="Extensin-like_C"/>
    <property type="match status" value="1"/>
</dbReference>
<protein>
    <submittedName>
        <fullName evidence="3">Extensin family protein</fullName>
    </submittedName>
</protein>
<dbReference type="EMBL" id="JADCKQ010000005">
    <property type="protein sequence ID" value="MBI1493560.1"/>
    <property type="molecule type" value="Genomic_DNA"/>
</dbReference>
<sequence length="320" mass="33920">MLRAGTYAFLAVITLVQGGQANAPATSLIPQLRPGSSSLDAVRTTTVPVFYNASIRPQLRPGTAPAAAPATQAAAPAPVASTAGFVSASVPGVSRSLIPQLRPANLSTRVAQASPAAAPEGETRAERRRRERAERQAERARSNQPRRGSVCGDRAIRGEQVASIAGTQRGCGVSSPVRITEVDGVTLSSPATINCDTAQALKTWINEGVRPAVGRLGGGVESLRVVASYSCRTRNNQPGARISEHGKGNAIDIAGIRLQNGVEISVLNGWRENPQRQMLRNMHRAACGPFGTVLGPDSDRYHQDHFHFDVARHRSGAYCR</sequence>
<evidence type="ECO:0000313" key="3">
    <source>
        <dbReference type="EMBL" id="MBI1493560.1"/>
    </source>
</evidence>
<gene>
    <name evidence="3" type="ORF">H1D41_07950</name>
</gene>
<accession>A0A8J7J561</accession>
<feature type="region of interest" description="Disordered" evidence="1">
    <location>
        <begin position="107"/>
        <end position="154"/>
    </location>
</feature>
<keyword evidence="4" id="KW-1185">Reference proteome</keyword>
<organism evidence="3 4">
    <name type="scientific">Halocynthiibacter styelae</name>
    <dbReference type="NCBI Taxonomy" id="2761955"/>
    <lineage>
        <taxon>Bacteria</taxon>
        <taxon>Pseudomonadati</taxon>
        <taxon>Pseudomonadota</taxon>
        <taxon>Alphaproteobacteria</taxon>
        <taxon>Rhodobacterales</taxon>
        <taxon>Paracoccaceae</taxon>
        <taxon>Halocynthiibacter</taxon>
    </lineage>
</organism>
<proteinExistence type="predicted"/>
<name>A0A8J7J561_9RHOB</name>
<dbReference type="AlphaFoldDB" id="A0A8J7J561"/>
<dbReference type="Proteomes" id="UP000640583">
    <property type="component" value="Unassembled WGS sequence"/>
</dbReference>
<comment type="caution">
    <text evidence="3">The sequence shown here is derived from an EMBL/GenBank/DDBJ whole genome shotgun (WGS) entry which is preliminary data.</text>
</comment>
<dbReference type="RefSeq" id="WP_228848400.1">
    <property type="nucleotide sequence ID" value="NZ_JADCKQ010000005.1"/>
</dbReference>
<feature type="domain" description="Extensin-like C-terminal" evidence="2">
    <location>
        <begin position="163"/>
        <end position="320"/>
    </location>
</feature>